<dbReference type="GO" id="GO:0006457">
    <property type="term" value="P:protein folding"/>
    <property type="evidence" value="ECO:0007669"/>
    <property type="project" value="InterPro"/>
</dbReference>
<evidence type="ECO:0000313" key="6">
    <source>
        <dbReference type="Proteomes" id="UP000321570"/>
    </source>
</evidence>
<dbReference type="Gene3D" id="1.10.287.110">
    <property type="entry name" value="DnaJ domain"/>
    <property type="match status" value="1"/>
</dbReference>
<organism evidence="7">
    <name type="scientific">Hymenolepis diminuta</name>
    <name type="common">Rat tapeworm</name>
    <dbReference type="NCBI Taxonomy" id="6216"/>
    <lineage>
        <taxon>Eukaryota</taxon>
        <taxon>Metazoa</taxon>
        <taxon>Spiralia</taxon>
        <taxon>Lophotrochozoa</taxon>
        <taxon>Platyhelminthes</taxon>
        <taxon>Cestoda</taxon>
        <taxon>Eucestoda</taxon>
        <taxon>Cyclophyllidea</taxon>
        <taxon>Hymenolepididae</taxon>
        <taxon>Hymenolepis</taxon>
    </lineage>
</organism>
<gene>
    <name evidence="3" type="ORF">HDID_LOCUS835</name>
    <name evidence="4" type="ORF">WMSIL1_LOCUS3494</name>
</gene>
<reference evidence="7" key="1">
    <citation type="submission" date="2017-02" db="UniProtKB">
        <authorList>
            <consortium name="WormBaseParasite"/>
        </authorList>
    </citation>
    <scope>IDENTIFICATION</scope>
</reference>
<dbReference type="PROSITE" id="PS00636">
    <property type="entry name" value="DNAJ_1"/>
    <property type="match status" value="1"/>
</dbReference>
<dbReference type="STRING" id="6216.A0A0R3S9C4"/>
<keyword evidence="6" id="KW-1185">Reference proteome</keyword>
<protein>
    <submittedName>
        <fullName evidence="7">J domain-containing protein</fullName>
    </submittedName>
</protein>
<dbReference type="InterPro" id="IPR008971">
    <property type="entry name" value="HSP40/DnaJ_pept-bd"/>
</dbReference>
<dbReference type="InterPro" id="IPR001623">
    <property type="entry name" value="DnaJ_domain"/>
</dbReference>
<evidence type="ECO:0000259" key="2">
    <source>
        <dbReference type="PROSITE" id="PS50076"/>
    </source>
</evidence>
<dbReference type="CDD" id="cd06257">
    <property type="entry name" value="DnaJ"/>
    <property type="match status" value="1"/>
</dbReference>
<dbReference type="Proteomes" id="UP000321570">
    <property type="component" value="Unassembled WGS sequence"/>
</dbReference>
<dbReference type="InterPro" id="IPR018253">
    <property type="entry name" value="DnaJ_domain_CS"/>
</dbReference>
<dbReference type="PRINTS" id="PR00625">
    <property type="entry name" value="JDOMAIN"/>
</dbReference>
<dbReference type="GO" id="GO:0051087">
    <property type="term" value="F:protein-folding chaperone binding"/>
    <property type="evidence" value="ECO:0007669"/>
    <property type="project" value="TreeGrafter"/>
</dbReference>
<dbReference type="CDD" id="cd10747">
    <property type="entry name" value="DnaJ_C"/>
    <property type="match status" value="1"/>
</dbReference>
<evidence type="ECO:0000313" key="3">
    <source>
        <dbReference type="EMBL" id="VDL18296.1"/>
    </source>
</evidence>
<dbReference type="SUPFAM" id="SSF49493">
    <property type="entry name" value="HSP40/DnaJ peptide-binding domain"/>
    <property type="match status" value="2"/>
</dbReference>
<feature type="domain" description="J" evidence="2">
    <location>
        <begin position="4"/>
        <end position="70"/>
    </location>
</feature>
<dbReference type="WBParaSite" id="HDID_0000083401-mRNA-1">
    <property type="protein sequence ID" value="HDID_0000083401-mRNA-1"/>
    <property type="gene ID" value="HDID_0000083401"/>
</dbReference>
<name>A0A0R3S9C4_HYMDI</name>
<dbReference type="GO" id="GO:0005829">
    <property type="term" value="C:cytosol"/>
    <property type="evidence" value="ECO:0007669"/>
    <property type="project" value="TreeGrafter"/>
</dbReference>
<dbReference type="Pfam" id="PF00226">
    <property type="entry name" value="DnaJ"/>
    <property type="match status" value="1"/>
</dbReference>
<dbReference type="AlphaFoldDB" id="A0A0R3S9C4"/>
<sequence length="323" mass="37121">MGADYYLILGVIQNATLHDLHKAYRRQALRYHPLLNKDKGEDTFEKFKWVSEAYEVLKNPILRARYDRYGEIGLKHGVPGDLMKPVKYIYHADPFKTFQDYFGHWNPFEEIDEEISFEISQNFGRPGGCGQIKKADPLIFPLQLSLEEIYNGCLKKVSVKYRAFDSDCQTTNIKKKSLNMVIQPGFKEKGQLVFTGEGNQGANLMPGDMIFEITALEHPFFRREGLDLYHTEKIHVGQALLGCVVDIRTLDNRLLHVPITNVIRPDYVKVVEGEGMPNPDNPEKKGNLHINFDIIYPDSLSRQERIDIESALFRDGLPLKVFT</sequence>
<dbReference type="InterPro" id="IPR051339">
    <property type="entry name" value="DnaJ_subfamily_B"/>
</dbReference>
<dbReference type="EMBL" id="CABIJS010000110">
    <property type="protein sequence ID" value="VUZ42809.1"/>
    <property type="molecule type" value="Genomic_DNA"/>
</dbReference>
<dbReference type="OrthoDB" id="550424at2759"/>
<dbReference type="PROSITE" id="PS50076">
    <property type="entry name" value="DNAJ_2"/>
    <property type="match status" value="1"/>
</dbReference>
<dbReference type="Proteomes" id="UP000274504">
    <property type="component" value="Unassembled WGS sequence"/>
</dbReference>
<evidence type="ECO:0000313" key="4">
    <source>
        <dbReference type="EMBL" id="VUZ42809.1"/>
    </source>
</evidence>
<dbReference type="FunFam" id="2.60.260.20:FF:000006">
    <property type="entry name" value="DnaJ subfamily B member 13"/>
    <property type="match status" value="1"/>
</dbReference>
<dbReference type="SMART" id="SM00271">
    <property type="entry name" value="DnaJ"/>
    <property type="match status" value="1"/>
</dbReference>
<dbReference type="EMBL" id="UYSG01000125">
    <property type="protein sequence ID" value="VDL18296.1"/>
    <property type="molecule type" value="Genomic_DNA"/>
</dbReference>
<dbReference type="InterPro" id="IPR036869">
    <property type="entry name" value="J_dom_sf"/>
</dbReference>
<dbReference type="Pfam" id="PF01556">
    <property type="entry name" value="DnaJ_C"/>
    <property type="match status" value="1"/>
</dbReference>
<dbReference type="InterPro" id="IPR002939">
    <property type="entry name" value="DnaJ_C"/>
</dbReference>
<dbReference type="Gene3D" id="2.60.260.20">
    <property type="entry name" value="Urease metallochaperone UreE, N-terminal domain"/>
    <property type="match status" value="2"/>
</dbReference>
<reference evidence="4 6" key="3">
    <citation type="submission" date="2019-07" db="EMBL/GenBank/DDBJ databases">
        <authorList>
            <person name="Jastrzebski P J."/>
            <person name="Paukszto L."/>
            <person name="Jastrzebski P J."/>
        </authorList>
    </citation>
    <scope>NUCLEOTIDE SEQUENCE [LARGE SCALE GENOMIC DNA]</scope>
    <source>
        <strain evidence="4 6">WMS-il1</strain>
    </source>
</reference>
<dbReference type="GO" id="GO:0051082">
    <property type="term" value="F:unfolded protein binding"/>
    <property type="evidence" value="ECO:0007669"/>
    <property type="project" value="InterPro"/>
</dbReference>
<keyword evidence="1" id="KW-0143">Chaperone</keyword>
<evidence type="ECO:0000313" key="5">
    <source>
        <dbReference type="Proteomes" id="UP000274504"/>
    </source>
</evidence>
<evidence type="ECO:0000313" key="7">
    <source>
        <dbReference type="WBParaSite" id="HDID_0000083401-mRNA-1"/>
    </source>
</evidence>
<proteinExistence type="predicted"/>
<evidence type="ECO:0000256" key="1">
    <source>
        <dbReference type="ARBA" id="ARBA00023186"/>
    </source>
</evidence>
<dbReference type="PANTHER" id="PTHR24078:SF519">
    <property type="entry name" value="DNAJ HOMOLOG SUBFAMILY B MEMBER 13"/>
    <property type="match status" value="1"/>
</dbReference>
<dbReference type="PANTHER" id="PTHR24078">
    <property type="entry name" value="DNAJ HOMOLOG SUBFAMILY C MEMBER"/>
    <property type="match status" value="1"/>
</dbReference>
<accession>A0A0R3S9C4</accession>
<reference evidence="3 5" key="2">
    <citation type="submission" date="2018-11" db="EMBL/GenBank/DDBJ databases">
        <authorList>
            <consortium name="Pathogen Informatics"/>
        </authorList>
    </citation>
    <scope>NUCLEOTIDE SEQUENCE [LARGE SCALE GENOMIC DNA]</scope>
</reference>
<dbReference type="SUPFAM" id="SSF46565">
    <property type="entry name" value="Chaperone J-domain"/>
    <property type="match status" value="1"/>
</dbReference>